<dbReference type="OrthoDB" id="5179231at2"/>
<dbReference type="Gene3D" id="3.40.50.300">
    <property type="entry name" value="P-loop containing nucleotide triphosphate hydrolases"/>
    <property type="match status" value="1"/>
</dbReference>
<keyword evidence="8" id="KW-1185">Reference proteome</keyword>
<keyword evidence="2" id="KW-0813">Transport</keyword>
<feature type="domain" description="ABC transporter" evidence="6">
    <location>
        <begin position="4"/>
        <end position="235"/>
    </location>
</feature>
<dbReference type="EMBL" id="BLAF01000024">
    <property type="protein sequence ID" value="GES21558.1"/>
    <property type="molecule type" value="Genomic_DNA"/>
</dbReference>
<sequence length="235" mass="25252">MSILSLRGVSAAYGPINVLHDVSLEVPARQAVVVLGANGAGKTTTLRSICGITNNRGSIVFDGAEISRMATADIVRRGVAHVPQGRGTFADLTVRENLDLGAYLRRDKAVRADIDRCFDLFPRLSERATQAAGSLSGGEQQMLAIARGLMLRPKLLVLDEPSLGLAPIIVRDLFDTLATLRSERELALLIVEQNADLALAMADHAYVLEAGSIVFGGPSEVVRQNDTLRRAYLGY</sequence>
<dbReference type="AlphaFoldDB" id="A0A5M3XT36"/>
<dbReference type="PANTHER" id="PTHR43820">
    <property type="entry name" value="HIGH-AFFINITY BRANCHED-CHAIN AMINO ACID TRANSPORT ATP-BINDING PROTEIN LIVF"/>
    <property type="match status" value="1"/>
</dbReference>
<name>A0A5M3XT36_9ACTN</name>
<dbReference type="PANTHER" id="PTHR43820:SF4">
    <property type="entry name" value="HIGH-AFFINITY BRANCHED-CHAIN AMINO ACID TRANSPORT ATP-BINDING PROTEIN LIVF"/>
    <property type="match status" value="1"/>
</dbReference>
<accession>A0A5M3XT36</accession>
<dbReference type="SMART" id="SM00382">
    <property type="entry name" value="AAA"/>
    <property type="match status" value="1"/>
</dbReference>
<dbReference type="PROSITE" id="PS00211">
    <property type="entry name" value="ABC_TRANSPORTER_1"/>
    <property type="match status" value="1"/>
</dbReference>
<keyword evidence="4 7" id="KW-0067">ATP-binding</keyword>
<dbReference type="InterPro" id="IPR027417">
    <property type="entry name" value="P-loop_NTPase"/>
</dbReference>
<comment type="caution">
    <text evidence="7">The sequence shown here is derived from an EMBL/GenBank/DDBJ whole genome shotgun (WGS) entry which is preliminary data.</text>
</comment>
<dbReference type="InterPro" id="IPR052156">
    <property type="entry name" value="BCAA_Transport_ATP-bd_LivF"/>
</dbReference>
<evidence type="ECO:0000259" key="6">
    <source>
        <dbReference type="PROSITE" id="PS50893"/>
    </source>
</evidence>
<evidence type="ECO:0000256" key="4">
    <source>
        <dbReference type="ARBA" id="ARBA00022840"/>
    </source>
</evidence>
<protein>
    <submittedName>
        <fullName evidence="7">ABC transporter ATP-binding protein</fullName>
    </submittedName>
</protein>
<keyword evidence="3" id="KW-0547">Nucleotide-binding</keyword>
<evidence type="ECO:0000256" key="1">
    <source>
        <dbReference type="ARBA" id="ARBA00005417"/>
    </source>
</evidence>
<dbReference type="CDD" id="cd03224">
    <property type="entry name" value="ABC_TM1139_LivF_branched"/>
    <property type="match status" value="1"/>
</dbReference>
<dbReference type="Pfam" id="PF00005">
    <property type="entry name" value="ABC_tran"/>
    <property type="match status" value="1"/>
</dbReference>
<evidence type="ECO:0000256" key="3">
    <source>
        <dbReference type="ARBA" id="ARBA00022741"/>
    </source>
</evidence>
<evidence type="ECO:0000256" key="5">
    <source>
        <dbReference type="ARBA" id="ARBA00022970"/>
    </source>
</evidence>
<organism evidence="7 8">
    <name type="scientific">Acrocarpospora pleiomorpha</name>
    <dbReference type="NCBI Taxonomy" id="90975"/>
    <lineage>
        <taxon>Bacteria</taxon>
        <taxon>Bacillati</taxon>
        <taxon>Actinomycetota</taxon>
        <taxon>Actinomycetes</taxon>
        <taxon>Streptosporangiales</taxon>
        <taxon>Streptosporangiaceae</taxon>
        <taxon>Acrocarpospora</taxon>
    </lineage>
</organism>
<dbReference type="Proteomes" id="UP000377595">
    <property type="component" value="Unassembled WGS sequence"/>
</dbReference>
<dbReference type="GO" id="GO:0015658">
    <property type="term" value="F:branched-chain amino acid transmembrane transporter activity"/>
    <property type="evidence" value="ECO:0007669"/>
    <property type="project" value="TreeGrafter"/>
</dbReference>
<proteinExistence type="inferred from homology"/>
<dbReference type="GO" id="GO:0015807">
    <property type="term" value="P:L-amino acid transport"/>
    <property type="evidence" value="ECO:0007669"/>
    <property type="project" value="TreeGrafter"/>
</dbReference>
<dbReference type="GO" id="GO:0016887">
    <property type="term" value="F:ATP hydrolysis activity"/>
    <property type="evidence" value="ECO:0007669"/>
    <property type="project" value="InterPro"/>
</dbReference>
<dbReference type="RefSeq" id="WP_155346548.1">
    <property type="nucleotide sequence ID" value="NZ_BAAAHM010000005.1"/>
</dbReference>
<dbReference type="InterPro" id="IPR003593">
    <property type="entry name" value="AAA+_ATPase"/>
</dbReference>
<dbReference type="InterPro" id="IPR017871">
    <property type="entry name" value="ABC_transporter-like_CS"/>
</dbReference>
<dbReference type="InterPro" id="IPR003439">
    <property type="entry name" value="ABC_transporter-like_ATP-bd"/>
</dbReference>
<dbReference type="PROSITE" id="PS50893">
    <property type="entry name" value="ABC_TRANSPORTER_2"/>
    <property type="match status" value="1"/>
</dbReference>
<evidence type="ECO:0000313" key="8">
    <source>
        <dbReference type="Proteomes" id="UP000377595"/>
    </source>
</evidence>
<comment type="similarity">
    <text evidence="1">Belongs to the ABC transporter superfamily.</text>
</comment>
<evidence type="ECO:0000256" key="2">
    <source>
        <dbReference type="ARBA" id="ARBA00022448"/>
    </source>
</evidence>
<evidence type="ECO:0000313" key="7">
    <source>
        <dbReference type="EMBL" id="GES21558.1"/>
    </source>
</evidence>
<keyword evidence="5" id="KW-0029">Amino-acid transport</keyword>
<dbReference type="SUPFAM" id="SSF52540">
    <property type="entry name" value="P-loop containing nucleoside triphosphate hydrolases"/>
    <property type="match status" value="1"/>
</dbReference>
<dbReference type="GO" id="GO:0005524">
    <property type="term" value="F:ATP binding"/>
    <property type="evidence" value="ECO:0007669"/>
    <property type="project" value="UniProtKB-KW"/>
</dbReference>
<reference evidence="7 8" key="1">
    <citation type="submission" date="2019-10" db="EMBL/GenBank/DDBJ databases">
        <title>Whole genome shotgun sequence of Acrocarpospora pleiomorpha NBRC 16267.</title>
        <authorList>
            <person name="Ichikawa N."/>
            <person name="Kimura A."/>
            <person name="Kitahashi Y."/>
            <person name="Komaki H."/>
            <person name="Oguchi A."/>
        </authorList>
    </citation>
    <scope>NUCLEOTIDE SEQUENCE [LARGE SCALE GENOMIC DNA]</scope>
    <source>
        <strain evidence="7 8">NBRC 16267</strain>
    </source>
</reference>
<gene>
    <name evidence="7" type="ORF">Aple_044540</name>
</gene>